<evidence type="ECO:0000259" key="2">
    <source>
        <dbReference type="Pfam" id="PF24476"/>
    </source>
</evidence>
<feature type="compositionally biased region" description="Polar residues" evidence="1">
    <location>
        <begin position="360"/>
        <end position="384"/>
    </location>
</feature>
<dbReference type="PANTHER" id="PTHR35186">
    <property type="entry name" value="ANK_REP_REGION DOMAIN-CONTAINING PROTEIN"/>
    <property type="match status" value="1"/>
</dbReference>
<organism evidence="3 4">
    <name type="scientific">Stachybotrys elegans</name>
    <dbReference type="NCBI Taxonomy" id="80388"/>
    <lineage>
        <taxon>Eukaryota</taxon>
        <taxon>Fungi</taxon>
        <taxon>Dikarya</taxon>
        <taxon>Ascomycota</taxon>
        <taxon>Pezizomycotina</taxon>
        <taxon>Sordariomycetes</taxon>
        <taxon>Hypocreomycetidae</taxon>
        <taxon>Hypocreales</taxon>
        <taxon>Stachybotryaceae</taxon>
        <taxon>Stachybotrys</taxon>
    </lineage>
</organism>
<dbReference type="EMBL" id="JAGPNK010000008">
    <property type="protein sequence ID" value="KAH7317137.1"/>
    <property type="molecule type" value="Genomic_DNA"/>
</dbReference>
<sequence>MSGFEIAGLALGAFPILGGVAKDSKSVLEKARSWWTFETTFSNFIADLATQEIAYRQVLKRLAEPLPLSDIEYDKLISDPNSTLWNDAHIQQSLRQRLPGTEYQWFMENLKDIYHSIVDLQKLLPLNKIYHLDSTSLESEIYRLQTSFSNDKTRLLGRITAINDKLHQYLDRAPDTLPQQNTKPKLSFRELQDQAHELYQSLVTCWQCNCPDAHNMGIMANPPSKTRRAGAGYFNILFEGGREKQQFRLLIKSKSSSEESEVSPQIDLEAVGTMQRQMRLKEQDKRVEKFGYDSSIGSLVAASSQFLVKPSESSEGKVILKQAPRKLQRRSASRNVDQYSLAVQSNLGSSTGVPINSTPISFTLDSAPGRSQSGPETLTDQNPAPSRVRFAIATRSEYTSISGNITNEIDMCLVAAKRTTASAKPVLSMNEGAHAIFEHDPADQGPLQGYKKQDIDDILRSTPSRVNRLYLGLRLAFSLLGLANSEWVPRTLQKEKIFLIRDQEPGGALLGPYISFSSRDMKQPTSRLWHARPTLFLLGVTILELFFGEVLERQSSWEDSLENGQVNEQTMFCSAFLWVGRAENAMKSFYGTEVGGTLTEAIRKCICYDFGCEDEIGTAQLVDAVYNHVIVPLERCCPQRFQKV</sequence>
<gene>
    <name evidence="3" type="ORF">B0I35DRAFT_434620</name>
</gene>
<dbReference type="AlphaFoldDB" id="A0A8K0SL78"/>
<name>A0A8K0SL78_9HYPO</name>
<dbReference type="PANTHER" id="PTHR35186:SF4">
    <property type="entry name" value="PRION-INHIBITION AND PROPAGATION HELO DOMAIN-CONTAINING PROTEIN"/>
    <property type="match status" value="1"/>
</dbReference>
<dbReference type="InterPro" id="IPR056002">
    <property type="entry name" value="DUF7580"/>
</dbReference>
<dbReference type="Pfam" id="PF24476">
    <property type="entry name" value="DUF7580"/>
    <property type="match status" value="1"/>
</dbReference>
<reference evidence="3" key="1">
    <citation type="journal article" date="2021" name="Nat. Commun.">
        <title>Genetic determinants of endophytism in the Arabidopsis root mycobiome.</title>
        <authorList>
            <person name="Mesny F."/>
            <person name="Miyauchi S."/>
            <person name="Thiergart T."/>
            <person name="Pickel B."/>
            <person name="Atanasova L."/>
            <person name="Karlsson M."/>
            <person name="Huettel B."/>
            <person name="Barry K.W."/>
            <person name="Haridas S."/>
            <person name="Chen C."/>
            <person name="Bauer D."/>
            <person name="Andreopoulos W."/>
            <person name="Pangilinan J."/>
            <person name="LaButti K."/>
            <person name="Riley R."/>
            <person name="Lipzen A."/>
            <person name="Clum A."/>
            <person name="Drula E."/>
            <person name="Henrissat B."/>
            <person name="Kohler A."/>
            <person name="Grigoriev I.V."/>
            <person name="Martin F.M."/>
            <person name="Hacquard S."/>
        </authorList>
    </citation>
    <scope>NUCLEOTIDE SEQUENCE</scope>
    <source>
        <strain evidence="3">MPI-CAGE-CH-0235</strain>
    </source>
</reference>
<comment type="caution">
    <text evidence="3">The sequence shown here is derived from an EMBL/GenBank/DDBJ whole genome shotgun (WGS) entry which is preliminary data.</text>
</comment>
<evidence type="ECO:0000256" key="1">
    <source>
        <dbReference type="SAM" id="MobiDB-lite"/>
    </source>
</evidence>
<feature type="domain" description="DUF7580" evidence="2">
    <location>
        <begin position="447"/>
        <end position="635"/>
    </location>
</feature>
<evidence type="ECO:0000313" key="3">
    <source>
        <dbReference type="EMBL" id="KAH7317137.1"/>
    </source>
</evidence>
<keyword evidence="4" id="KW-1185">Reference proteome</keyword>
<proteinExistence type="predicted"/>
<evidence type="ECO:0000313" key="4">
    <source>
        <dbReference type="Proteomes" id="UP000813444"/>
    </source>
</evidence>
<dbReference type="OrthoDB" id="3565018at2759"/>
<protein>
    <recommendedName>
        <fullName evidence="2">DUF7580 domain-containing protein</fullName>
    </recommendedName>
</protein>
<feature type="region of interest" description="Disordered" evidence="1">
    <location>
        <begin position="360"/>
        <end position="386"/>
    </location>
</feature>
<dbReference type="Proteomes" id="UP000813444">
    <property type="component" value="Unassembled WGS sequence"/>
</dbReference>
<accession>A0A8K0SL78</accession>